<dbReference type="Gene3D" id="3.90.550.10">
    <property type="entry name" value="Spore Coat Polysaccharide Biosynthesis Protein SpsA, Chain A"/>
    <property type="match status" value="1"/>
</dbReference>
<dbReference type="InterPro" id="IPR027791">
    <property type="entry name" value="Galactosyl_T_C"/>
</dbReference>
<dbReference type="GO" id="GO:0005794">
    <property type="term" value="C:Golgi apparatus"/>
    <property type="evidence" value="ECO:0007669"/>
    <property type="project" value="TreeGrafter"/>
</dbReference>
<dbReference type="PANTHER" id="PTHR19300:SF30">
    <property type="entry name" value="BETA-1,4-GALACTOSYLTRANSFERASE 7"/>
    <property type="match status" value="1"/>
</dbReference>
<dbReference type="EMBL" id="AMQN01006880">
    <property type="status" value="NOT_ANNOTATED_CDS"/>
    <property type="molecule type" value="Genomic_DNA"/>
</dbReference>
<comment type="pathway">
    <text evidence="2">Protein modification; protein glycosylation.</text>
</comment>
<dbReference type="EnsemblMetazoa" id="CapteT93861">
    <property type="protein sequence ID" value="CapteP93861"/>
    <property type="gene ID" value="CapteG93861"/>
</dbReference>
<dbReference type="PANTHER" id="PTHR19300">
    <property type="entry name" value="BETA-1,4-GALACTOSYLTRANSFERASE"/>
    <property type="match status" value="1"/>
</dbReference>
<comment type="similarity">
    <text evidence="3">Belongs to the glycosyltransferase 7 family.</text>
</comment>
<evidence type="ECO:0000256" key="2">
    <source>
        <dbReference type="ARBA" id="ARBA00004922"/>
    </source>
</evidence>
<evidence type="ECO:0000313" key="15">
    <source>
        <dbReference type="Proteomes" id="UP000014760"/>
    </source>
</evidence>
<dbReference type="InterPro" id="IPR027995">
    <property type="entry name" value="Galactosyl_T_N"/>
</dbReference>
<comment type="subcellular location">
    <subcellularLocation>
        <location evidence="1">Membrane</location>
        <topology evidence="1">Single-pass type II membrane protein</topology>
    </subcellularLocation>
</comment>
<evidence type="ECO:0000256" key="6">
    <source>
        <dbReference type="ARBA" id="ARBA00022692"/>
    </source>
</evidence>
<dbReference type="EMBL" id="KB299425">
    <property type="protein sequence ID" value="ELU08027.1"/>
    <property type="molecule type" value="Genomic_DNA"/>
</dbReference>
<name>R7UVQ7_CAPTE</name>
<keyword evidence="8" id="KW-1133">Transmembrane helix</keyword>
<dbReference type="SUPFAM" id="SSF53448">
    <property type="entry name" value="Nucleotide-diphospho-sugar transferases"/>
    <property type="match status" value="1"/>
</dbReference>
<dbReference type="Proteomes" id="UP000014760">
    <property type="component" value="Unassembled WGS sequence"/>
</dbReference>
<keyword evidence="7" id="KW-0735">Signal-anchor</keyword>
<evidence type="ECO:0000313" key="14">
    <source>
        <dbReference type="EnsemblMetazoa" id="CapteP93861"/>
    </source>
</evidence>
<evidence type="ECO:0000256" key="10">
    <source>
        <dbReference type="ARBA" id="ARBA00023180"/>
    </source>
</evidence>
<evidence type="ECO:0000256" key="4">
    <source>
        <dbReference type="ARBA" id="ARBA00022676"/>
    </source>
</evidence>
<dbReference type="InterPro" id="IPR029044">
    <property type="entry name" value="Nucleotide-diphossugar_trans"/>
</dbReference>
<evidence type="ECO:0000256" key="7">
    <source>
        <dbReference type="ARBA" id="ARBA00022968"/>
    </source>
</evidence>
<feature type="domain" description="Galactosyltransferase N-terminal" evidence="12">
    <location>
        <begin position="32"/>
        <end position="122"/>
    </location>
</feature>
<reference evidence="14" key="3">
    <citation type="submission" date="2015-06" db="UniProtKB">
        <authorList>
            <consortium name="EnsemblMetazoa"/>
        </authorList>
    </citation>
    <scope>IDENTIFICATION</scope>
</reference>
<dbReference type="InterPro" id="IPR003859">
    <property type="entry name" value="Galactosyl_T"/>
</dbReference>
<reference evidence="13 15" key="2">
    <citation type="journal article" date="2013" name="Nature">
        <title>Insights into bilaterian evolution from three spiralian genomes.</title>
        <authorList>
            <person name="Simakov O."/>
            <person name="Marletaz F."/>
            <person name="Cho S.J."/>
            <person name="Edsinger-Gonzales E."/>
            <person name="Havlak P."/>
            <person name="Hellsten U."/>
            <person name="Kuo D.H."/>
            <person name="Larsson T."/>
            <person name="Lv J."/>
            <person name="Arendt D."/>
            <person name="Savage R."/>
            <person name="Osoegawa K."/>
            <person name="de Jong P."/>
            <person name="Grimwood J."/>
            <person name="Chapman J.A."/>
            <person name="Shapiro H."/>
            <person name="Aerts A."/>
            <person name="Otillar R.P."/>
            <person name="Terry A.Y."/>
            <person name="Boore J.L."/>
            <person name="Grigoriev I.V."/>
            <person name="Lindberg D.R."/>
            <person name="Seaver E.C."/>
            <person name="Weisblat D.A."/>
            <person name="Putnam N.H."/>
            <person name="Rokhsar D.S."/>
        </authorList>
    </citation>
    <scope>NUCLEOTIDE SEQUENCE</scope>
    <source>
        <strain evidence="13 15">I ESC-2004</strain>
    </source>
</reference>
<accession>R7UVQ7</accession>
<evidence type="ECO:0000256" key="1">
    <source>
        <dbReference type="ARBA" id="ARBA00004606"/>
    </source>
</evidence>
<dbReference type="Pfam" id="PF02709">
    <property type="entry name" value="Glyco_transf_7C"/>
    <property type="match status" value="1"/>
</dbReference>
<proteinExistence type="inferred from homology"/>
<protein>
    <recommendedName>
        <fullName evidence="16">Galactosyltransferase C-terminal domain-containing protein</fullName>
    </recommendedName>
</protein>
<keyword evidence="6" id="KW-0812">Transmembrane</keyword>
<evidence type="ECO:0000259" key="12">
    <source>
        <dbReference type="Pfam" id="PF13733"/>
    </source>
</evidence>
<keyword evidence="15" id="KW-1185">Reference proteome</keyword>
<dbReference type="UniPathway" id="UPA00378"/>
<dbReference type="GO" id="GO:0046525">
    <property type="term" value="F:xylosylprotein 4-beta-galactosyltransferase activity"/>
    <property type="evidence" value="ECO:0007669"/>
    <property type="project" value="TreeGrafter"/>
</dbReference>
<dbReference type="GO" id="GO:0005975">
    <property type="term" value="P:carbohydrate metabolic process"/>
    <property type="evidence" value="ECO:0007669"/>
    <property type="project" value="InterPro"/>
</dbReference>
<keyword evidence="9" id="KW-0472">Membrane</keyword>
<reference evidence="15" key="1">
    <citation type="submission" date="2012-12" db="EMBL/GenBank/DDBJ databases">
        <authorList>
            <person name="Hellsten U."/>
            <person name="Grimwood J."/>
            <person name="Chapman J.A."/>
            <person name="Shapiro H."/>
            <person name="Aerts A."/>
            <person name="Otillar R.P."/>
            <person name="Terry A.Y."/>
            <person name="Boore J.L."/>
            <person name="Simakov O."/>
            <person name="Marletaz F."/>
            <person name="Cho S.-J."/>
            <person name="Edsinger-Gonzales E."/>
            <person name="Havlak P."/>
            <person name="Kuo D.-H."/>
            <person name="Larsson T."/>
            <person name="Lv J."/>
            <person name="Arendt D."/>
            <person name="Savage R."/>
            <person name="Osoegawa K."/>
            <person name="de Jong P."/>
            <person name="Lindberg D.R."/>
            <person name="Seaver E.C."/>
            <person name="Weisblat D.A."/>
            <person name="Putnam N.H."/>
            <person name="Grigoriev I.V."/>
            <person name="Rokhsar D.S."/>
        </authorList>
    </citation>
    <scope>NUCLEOTIDE SEQUENCE</scope>
    <source>
        <strain evidence="15">I ESC-2004</strain>
    </source>
</reference>
<dbReference type="Pfam" id="PF13733">
    <property type="entry name" value="Glyco_transf_7N"/>
    <property type="match status" value="1"/>
</dbReference>
<evidence type="ECO:0000256" key="9">
    <source>
        <dbReference type="ARBA" id="ARBA00023136"/>
    </source>
</evidence>
<evidence type="ECO:0000256" key="3">
    <source>
        <dbReference type="ARBA" id="ARBA00005735"/>
    </source>
</evidence>
<feature type="domain" description="Galactosyltransferase C-terminal" evidence="11">
    <location>
        <begin position="130"/>
        <end position="200"/>
    </location>
</feature>
<dbReference type="OrthoDB" id="6020664at2759"/>
<evidence type="ECO:0008006" key="16">
    <source>
        <dbReference type="Google" id="ProtNLM"/>
    </source>
</evidence>
<keyword evidence="5" id="KW-0808">Transferase</keyword>
<dbReference type="PRINTS" id="PR02050">
    <property type="entry name" value="B14GALTRFASE"/>
</dbReference>
<dbReference type="GO" id="GO:0016020">
    <property type="term" value="C:membrane"/>
    <property type="evidence" value="ECO:0007669"/>
    <property type="project" value="UniProtKB-SubCell"/>
</dbReference>
<dbReference type="GO" id="GO:0030166">
    <property type="term" value="P:proteoglycan biosynthetic process"/>
    <property type="evidence" value="ECO:0007669"/>
    <property type="project" value="TreeGrafter"/>
</dbReference>
<dbReference type="OMA" id="NESCDYI"/>
<keyword evidence="10" id="KW-0325">Glycoprotein</keyword>
<evidence type="ECO:0000259" key="11">
    <source>
        <dbReference type="Pfam" id="PF02709"/>
    </source>
</evidence>
<organism evidence="13">
    <name type="scientific">Capitella teleta</name>
    <name type="common">Polychaete worm</name>
    <dbReference type="NCBI Taxonomy" id="283909"/>
    <lineage>
        <taxon>Eukaryota</taxon>
        <taxon>Metazoa</taxon>
        <taxon>Spiralia</taxon>
        <taxon>Lophotrochozoa</taxon>
        <taxon>Annelida</taxon>
        <taxon>Polychaeta</taxon>
        <taxon>Sedentaria</taxon>
        <taxon>Scolecida</taxon>
        <taxon>Capitellidae</taxon>
        <taxon>Capitella</taxon>
    </lineage>
</organism>
<dbReference type="HOGENOM" id="CLU_044391_5_1_1"/>
<sequence>MDILNPFGQQASGNKTYDFDDYFDYKDFSEPEIDEQHSLAVIVPFRNAHAELGRFLSHMHTFLRAQNISHVFYIVEQDDSLRFNRGSLINVGFLEAQRDRQSDYFVMHDIDILPLNPRLSYRFDGCAKGPLHLASPSLHPHYSKIDFIGAVLLMTNEQYLKVNGMSNVFWGWGREDEELRIRLRIAGIKIFRPSGVNSTKADSFLHIHNEATRKRDRLIIGDQYKARYRLDTVTGLNTTKYKLLEKVTKELNGVPYAHVRVQLDCNHRATPWCQRQ</sequence>
<evidence type="ECO:0000256" key="8">
    <source>
        <dbReference type="ARBA" id="ARBA00022989"/>
    </source>
</evidence>
<gene>
    <name evidence="13" type="ORF">CAPTEDRAFT_93861</name>
</gene>
<keyword evidence="4" id="KW-0328">Glycosyltransferase</keyword>
<dbReference type="AlphaFoldDB" id="R7UVQ7"/>
<dbReference type="STRING" id="283909.R7UVQ7"/>
<evidence type="ECO:0000256" key="5">
    <source>
        <dbReference type="ARBA" id="ARBA00022679"/>
    </source>
</evidence>
<evidence type="ECO:0000313" key="13">
    <source>
        <dbReference type="EMBL" id="ELU08027.1"/>
    </source>
</evidence>